<dbReference type="AlphaFoldDB" id="F8L365"/>
<evidence type="ECO:0000313" key="2">
    <source>
        <dbReference type="Proteomes" id="UP000000496"/>
    </source>
</evidence>
<reference key="1">
    <citation type="journal article" date="2011" name="Mol. Biol. Evol.">
        <title>Unity in variety -- the pan-genome of the Chlamydiae.</title>
        <authorList>
            <person name="Collingro A."/>
            <person name="Tischler P."/>
            <person name="Weinmaier T."/>
            <person name="Penz T."/>
            <person name="Heinz E."/>
            <person name="Brunham R.C."/>
            <person name="Read T.D."/>
            <person name="Bavoil P.M."/>
            <person name="Sachse K."/>
            <person name="Kahane S."/>
            <person name="Friedman M.G."/>
            <person name="Rattei T."/>
            <person name="Myers G.S.A."/>
            <person name="Horn M."/>
        </authorList>
    </citation>
    <scope>NUCLEOTIDE SEQUENCE</scope>
    <source>
        <strain>Z</strain>
    </source>
</reference>
<name>F8L365_SIMNZ</name>
<dbReference type="EMBL" id="FR872582">
    <property type="protein sequence ID" value="CCB89703.1"/>
    <property type="molecule type" value="Genomic_DNA"/>
</dbReference>
<keyword evidence="2" id="KW-1185">Reference proteome</keyword>
<dbReference type="Proteomes" id="UP000000496">
    <property type="component" value="Chromosome gsn.131"/>
</dbReference>
<dbReference type="HOGENOM" id="CLU_3296555_0_0_0"/>
<organism evidence="1 2">
    <name type="scientific">Simkania negevensis (strain ATCC VR-1471 / DSM 27360 / Z)</name>
    <dbReference type="NCBI Taxonomy" id="331113"/>
    <lineage>
        <taxon>Bacteria</taxon>
        <taxon>Pseudomonadati</taxon>
        <taxon>Chlamydiota</taxon>
        <taxon>Chlamydiia</taxon>
        <taxon>Parachlamydiales</taxon>
        <taxon>Simkaniaceae</taxon>
        <taxon>Simkania</taxon>
    </lineage>
</organism>
<dbReference type="KEGG" id="sng:SNE_A18260"/>
<accession>F8L365</accession>
<evidence type="ECO:0000313" key="1">
    <source>
        <dbReference type="EMBL" id="CCB89703.1"/>
    </source>
</evidence>
<sequence>MHEILAFGLDLGAKILKVLIGLLKNLRTNLLLDMTKLHQS</sequence>
<gene>
    <name evidence="1" type="ordered locus">SNE_A18260</name>
</gene>
<protein>
    <submittedName>
        <fullName evidence="1">Uncharacterized protein</fullName>
    </submittedName>
</protein>
<proteinExistence type="predicted"/>
<reference evidence="1 2" key="2">
    <citation type="journal article" date="2011" name="Mol. Biol. Evol.">
        <title>Unity in variety--the pan-genome of the Chlamydiae.</title>
        <authorList>
            <person name="Collingro A."/>
            <person name="Tischler P."/>
            <person name="Weinmaier T."/>
            <person name="Penz T."/>
            <person name="Heinz E."/>
            <person name="Brunham R.C."/>
            <person name="Read T.D."/>
            <person name="Bavoil P.M."/>
            <person name="Sachse K."/>
            <person name="Kahane S."/>
            <person name="Friedman M.G."/>
            <person name="Rattei T."/>
            <person name="Myers G.S."/>
            <person name="Horn M."/>
        </authorList>
    </citation>
    <scope>NUCLEOTIDE SEQUENCE [LARGE SCALE GENOMIC DNA]</scope>
    <source>
        <strain evidence="2">ATCC VR-1471 / Z</strain>
    </source>
</reference>